<feature type="compositionally biased region" description="Low complexity" evidence="1">
    <location>
        <begin position="1"/>
        <end position="17"/>
    </location>
</feature>
<feature type="region of interest" description="Disordered" evidence="1">
    <location>
        <begin position="1"/>
        <end position="31"/>
    </location>
</feature>
<protein>
    <submittedName>
        <fullName evidence="2">Uncharacterized protein</fullName>
    </submittedName>
</protein>
<proteinExistence type="predicted"/>
<evidence type="ECO:0000313" key="2">
    <source>
        <dbReference type="EMBL" id="GFD25191.1"/>
    </source>
</evidence>
<dbReference type="EMBL" id="BKCJ011358733">
    <property type="protein sequence ID" value="GFD25191.1"/>
    <property type="molecule type" value="Genomic_DNA"/>
</dbReference>
<organism evidence="2">
    <name type="scientific">Tanacetum cinerariifolium</name>
    <name type="common">Dalmatian daisy</name>
    <name type="synonym">Chrysanthemum cinerariifolium</name>
    <dbReference type="NCBI Taxonomy" id="118510"/>
    <lineage>
        <taxon>Eukaryota</taxon>
        <taxon>Viridiplantae</taxon>
        <taxon>Streptophyta</taxon>
        <taxon>Embryophyta</taxon>
        <taxon>Tracheophyta</taxon>
        <taxon>Spermatophyta</taxon>
        <taxon>Magnoliopsida</taxon>
        <taxon>eudicotyledons</taxon>
        <taxon>Gunneridae</taxon>
        <taxon>Pentapetalae</taxon>
        <taxon>asterids</taxon>
        <taxon>campanulids</taxon>
        <taxon>Asterales</taxon>
        <taxon>Asteraceae</taxon>
        <taxon>Asteroideae</taxon>
        <taxon>Anthemideae</taxon>
        <taxon>Anthemidinae</taxon>
        <taxon>Tanacetum</taxon>
    </lineage>
</organism>
<evidence type="ECO:0000256" key="1">
    <source>
        <dbReference type="SAM" id="MobiDB-lite"/>
    </source>
</evidence>
<comment type="caution">
    <text evidence="2">The sequence shown here is derived from an EMBL/GenBank/DDBJ whole genome shotgun (WGS) entry which is preliminary data.</text>
</comment>
<reference evidence="2" key="1">
    <citation type="journal article" date="2019" name="Sci. Rep.">
        <title>Draft genome of Tanacetum cinerariifolium, the natural source of mosquito coil.</title>
        <authorList>
            <person name="Yamashiro T."/>
            <person name="Shiraishi A."/>
            <person name="Satake H."/>
            <person name="Nakayama K."/>
        </authorList>
    </citation>
    <scope>NUCLEOTIDE SEQUENCE</scope>
</reference>
<dbReference type="AlphaFoldDB" id="A0A699UUI4"/>
<gene>
    <name evidence="2" type="ORF">Tci_897160</name>
</gene>
<sequence>SAKGAKSEAASGAKSVSTKSGAAIGAKFAKK</sequence>
<accession>A0A699UUI4</accession>
<feature type="non-terminal residue" evidence="2">
    <location>
        <position position="1"/>
    </location>
</feature>
<name>A0A699UUI4_TANCI</name>